<evidence type="ECO:0000256" key="14">
    <source>
        <dbReference type="ARBA" id="ARBA00026213"/>
    </source>
</evidence>
<keyword evidence="8 16" id="KW-0732">Signal</keyword>
<dbReference type="GO" id="GO:0005773">
    <property type="term" value="C:vacuole"/>
    <property type="evidence" value="ECO:0007669"/>
    <property type="project" value="UniProtKB-SubCell"/>
</dbReference>
<dbReference type="Proteomes" id="UP000222788">
    <property type="component" value="Unassembled WGS sequence"/>
</dbReference>
<keyword evidence="7" id="KW-0479">Metal-binding</keyword>
<dbReference type="CDD" id="cd03860">
    <property type="entry name" value="M14_CP_A-B_like"/>
    <property type="match status" value="1"/>
</dbReference>
<comment type="similarity">
    <text evidence="4 15">Belongs to the peptidase M14 family.</text>
</comment>
<evidence type="ECO:0000256" key="16">
    <source>
        <dbReference type="SAM" id="SignalP"/>
    </source>
</evidence>
<evidence type="ECO:0000256" key="6">
    <source>
        <dbReference type="ARBA" id="ARBA00022554"/>
    </source>
</evidence>
<dbReference type="GO" id="GO:0071555">
    <property type="term" value="P:cell wall organization"/>
    <property type="evidence" value="ECO:0007669"/>
    <property type="project" value="UniProtKB-KW"/>
</dbReference>
<dbReference type="STRING" id="1035309.A0A2C5WV32"/>
<comment type="function">
    <text evidence="12">Inactive carboxypeptidase that may play a role in cell wall organization and biogenesis.</text>
</comment>
<evidence type="ECO:0000256" key="11">
    <source>
        <dbReference type="ARBA" id="ARBA00023316"/>
    </source>
</evidence>
<dbReference type="GO" id="GO:0005576">
    <property type="term" value="C:extracellular region"/>
    <property type="evidence" value="ECO:0007669"/>
    <property type="project" value="UniProtKB-SubCell"/>
</dbReference>
<comment type="caution">
    <text evidence="18">The sequence shown here is derived from an EMBL/GenBank/DDBJ whole genome shotgun (WGS) entry which is preliminary data.</text>
</comment>
<keyword evidence="6" id="KW-0926">Vacuole</keyword>
<dbReference type="InterPro" id="IPR000834">
    <property type="entry name" value="Peptidase_M14"/>
</dbReference>
<keyword evidence="18" id="KW-0121">Carboxypeptidase</keyword>
<reference evidence="18 19" key="1">
    <citation type="journal article" date="2013" name="Fungal Biol.">
        <title>Analysis of microsatellite markers in the genome of the plant pathogen Ceratocystis fimbriata.</title>
        <authorList>
            <person name="Simpson M.C."/>
            <person name="Wilken P.M."/>
            <person name="Coetzee M.P."/>
            <person name="Wingfield M.J."/>
            <person name="Wingfield B.D."/>
        </authorList>
    </citation>
    <scope>NUCLEOTIDE SEQUENCE [LARGE SCALE GENOMIC DNA]</scope>
    <source>
        <strain evidence="18 19">CBS 114723</strain>
    </source>
</reference>
<evidence type="ECO:0000259" key="17">
    <source>
        <dbReference type="PROSITE" id="PS52035"/>
    </source>
</evidence>
<evidence type="ECO:0000313" key="18">
    <source>
        <dbReference type="EMBL" id="PHH51398.1"/>
    </source>
</evidence>
<dbReference type="GO" id="GO:0008270">
    <property type="term" value="F:zinc ion binding"/>
    <property type="evidence" value="ECO:0007669"/>
    <property type="project" value="InterPro"/>
</dbReference>
<dbReference type="SUPFAM" id="SSF53187">
    <property type="entry name" value="Zn-dependent exopeptidases"/>
    <property type="match status" value="1"/>
</dbReference>
<evidence type="ECO:0000256" key="15">
    <source>
        <dbReference type="PROSITE-ProRule" id="PRU01379"/>
    </source>
</evidence>
<dbReference type="AlphaFoldDB" id="A0A2C5WV32"/>
<evidence type="ECO:0000256" key="12">
    <source>
        <dbReference type="ARBA" id="ARBA00025210"/>
    </source>
</evidence>
<dbReference type="SMART" id="SM00631">
    <property type="entry name" value="Zn_pept"/>
    <property type="match status" value="1"/>
</dbReference>
<dbReference type="PROSITE" id="PS00132">
    <property type="entry name" value="CARBOXYPEPT_ZN_1"/>
    <property type="match status" value="1"/>
</dbReference>
<feature type="chain" id="PRO_5012203141" description="Inactive metallocarboxypeptidase ECM14" evidence="16">
    <location>
        <begin position="18"/>
        <end position="541"/>
    </location>
</feature>
<dbReference type="PANTHER" id="PTHR11705:SF147">
    <property type="entry name" value="INACTIVE METALLOCARBOXYPEPTIDASE ECM14"/>
    <property type="match status" value="1"/>
</dbReference>
<dbReference type="EMBL" id="APWK03000094">
    <property type="protein sequence ID" value="PHH51398.1"/>
    <property type="molecule type" value="Genomic_DNA"/>
</dbReference>
<dbReference type="Pfam" id="PF00246">
    <property type="entry name" value="Peptidase_M14"/>
    <property type="match status" value="1"/>
</dbReference>
<keyword evidence="18" id="KW-0645">Protease</keyword>
<keyword evidence="19" id="KW-1185">Reference proteome</keyword>
<reference evidence="18 19" key="2">
    <citation type="journal article" date="2013" name="IMA Fungus">
        <title>IMA Genome-F 1: Ceratocystis fimbriata: Draft nuclear genome sequence for the plant pathogen, Ceratocystis fimbriata.</title>
        <authorList>
            <person name="Wilken P.M."/>
            <person name="Steenkamp E.T."/>
            <person name="Wingfield M.J."/>
            <person name="de Beer Z.W."/>
            <person name="Wingfield B.D."/>
        </authorList>
    </citation>
    <scope>NUCLEOTIDE SEQUENCE [LARGE SCALE GENOMIC DNA]</scope>
    <source>
        <strain evidence="18 19">CBS 114723</strain>
    </source>
</reference>
<evidence type="ECO:0000256" key="13">
    <source>
        <dbReference type="ARBA" id="ARBA00026187"/>
    </source>
</evidence>
<evidence type="ECO:0000256" key="7">
    <source>
        <dbReference type="ARBA" id="ARBA00022723"/>
    </source>
</evidence>
<evidence type="ECO:0000256" key="9">
    <source>
        <dbReference type="ARBA" id="ARBA00022833"/>
    </source>
</evidence>
<evidence type="ECO:0000256" key="8">
    <source>
        <dbReference type="ARBA" id="ARBA00022729"/>
    </source>
</evidence>
<dbReference type="FunFam" id="3.40.630.10:FF:000060">
    <property type="entry name" value="Putative metallocarboxypeptidase ecm14"/>
    <property type="match status" value="1"/>
</dbReference>
<dbReference type="InterPro" id="IPR057246">
    <property type="entry name" value="CARBOXYPEPT_ZN_1"/>
</dbReference>
<dbReference type="GO" id="GO:0006508">
    <property type="term" value="P:proteolysis"/>
    <property type="evidence" value="ECO:0007669"/>
    <property type="project" value="InterPro"/>
</dbReference>
<feature type="signal peptide" evidence="16">
    <location>
        <begin position="1"/>
        <end position="17"/>
    </location>
</feature>
<evidence type="ECO:0000313" key="19">
    <source>
        <dbReference type="Proteomes" id="UP000222788"/>
    </source>
</evidence>
<evidence type="ECO:0000256" key="5">
    <source>
        <dbReference type="ARBA" id="ARBA00022525"/>
    </source>
</evidence>
<dbReference type="PRINTS" id="PR00765">
    <property type="entry name" value="CRBOXYPTASEA"/>
</dbReference>
<keyword evidence="18" id="KW-0378">Hydrolase</keyword>
<comment type="cofactor">
    <cofactor evidence="1">
        <name>Zn(2+)</name>
        <dbReference type="ChEBI" id="CHEBI:29105"/>
    </cofactor>
</comment>
<sequence>MHFRNALVFAAVVGATANANDLSQSATRLRAAPSSSLLTLWACRSPLKSLLKNYCDDRLDSGVPNDYILSKYSNHMLLRFNISNAEEHKAFYDAANTLLLDVWSVSNGHADVRVRFNDVKSLIGLLPETMQHGMSTLSHDLSENIANTYPKAFLDQLRLSQNRNTATSYSESVVTAITATNDVFFQDYQPLPASRASYYIWIDLLQAMFPAHVNLVKIGTSFEGREITGIRIGVNADPSNEAPRKTILVIGGLHAREWVSTSSVNYLAWAFATRYNKDHVVTKIVESFDIIFVPVLNPDGFEYTWSSDRLWRKSRQPTGSQDCHGLDLDHTFSFGWEGSSVMHKNPCSEGFAGVKPFEAIETLELSNWARNVTQDNSTHFIGLIDLHSYSQQVLFPYSHSCHVEPPNLENLEELAAGLTKAIRLSDGGMYTFASACEGSIARSGPHLETGGGSAIDWFHHEMQAHFSYQIKLQDTGVYGFLLPREYIIPSGEEMFSALKYFGDYLLGNNGIEHPSLSSATKDSQDVLSATDNSELKLRHRK</sequence>
<dbReference type="OrthoDB" id="3626597at2759"/>
<evidence type="ECO:0000256" key="2">
    <source>
        <dbReference type="ARBA" id="ARBA00004116"/>
    </source>
</evidence>
<protein>
    <recommendedName>
        <fullName evidence="13">Inactive metallocarboxypeptidase ECM14</fullName>
    </recommendedName>
    <alternativeName>
        <fullName evidence="14">Inactive metallocarboxypeptidase ecm14</fullName>
    </alternativeName>
</protein>
<dbReference type="PANTHER" id="PTHR11705">
    <property type="entry name" value="PROTEASE FAMILY M14 CARBOXYPEPTIDASE A,B"/>
    <property type="match status" value="1"/>
</dbReference>
<keyword evidence="9" id="KW-0862">Zinc</keyword>
<name>A0A2C5WV32_9PEZI</name>
<dbReference type="Gene3D" id="3.40.630.10">
    <property type="entry name" value="Zn peptidases"/>
    <property type="match status" value="1"/>
</dbReference>
<comment type="subcellular location">
    <subcellularLocation>
        <location evidence="3">Secreted</location>
    </subcellularLocation>
    <subcellularLocation>
        <location evidence="2">Vacuole</location>
    </subcellularLocation>
</comment>
<feature type="domain" description="Peptidase M14" evidence="17">
    <location>
        <begin position="187"/>
        <end position="505"/>
    </location>
</feature>
<keyword evidence="11" id="KW-0961">Cell wall biogenesis/degradation</keyword>
<dbReference type="PROSITE" id="PS52035">
    <property type="entry name" value="PEPTIDASE_M14"/>
    <property type="match status" value="1"/>
</dbReference>
<keyword evidence="5" id="KW-0964">Secreted</keyword>
<gene>
    <name evidence="18" type="primary">ecm14</name>
    <name evidence="18" type="ORF">CFIMG_003260RA</name>
</gene>
<evidence type="ECO:0000256" key="10">
    <source>
        <dbReference type="ARBA" id="ARBA00023157"/>
    </source>
</evidence>
<dbReference type="GO" id="GO:0004181">
    <property type="term" value="F:metallocarboxypeptidase activity"/>
    <property type="evidence" value="ECO:0007669"/>
    <property type="project" value="InterPro"/>
</dbReference>
<comment type="caution">
    <text evidence="15">Lacks conserved residue(s) required for the propagation of feature annotation.</text>
</comment>
<keyword evidence="10" id="KW-1015">Disulfide bond</keyword>
<evidence type="ECO:0000256" key="1">
    <source>
        <dbReference type="ARBA" id="ARBA00001947"/>
    </source>
</evidence>
<proteinExistence type="inferred from homology"/>
<evidence type="ECO:0000256" key="4">
    <source>
        <dbReference type="ARBA" id="ARBA00005988"/>
    </source>
</evidence>
<accession>A0A2C5WV32</accession>
<evidence type="ECO:0000256" key="3">
    <source>
        <dbReference type="ARBA" id="ARBA00004613"/>
    </source>
</evidence>
<organism evidence="18 19">
    <name type="scientific">Ceratocystis fimbriata CBS 114723</name>
    <dbReference type="NCBI Taxonomy" id="1035309"/>
    <lineage>
        <taxon>Eukaryota</taxon>
        <taxon>Fungi</taxon>
        <taxon>Dikarya</taxon>
        <taxon>Ascomycota</taxon>
        <taxon>Pezizomycotina</taxon>
        <taxon>Sordariomycetes</taxon>
        <taxon>Hypocreomycetidae</taxon>
        <taxon>Microascales</taxon>
        <taxon>Ceratocystidaceae</taxon>
        <taxon>Ceratocystis</taxon>
    </lineage>
</organism>